<proteinExistence type="predicted"/>
<dbReference type="Proteomes" id="UP000051952">
    <property type="component" value="Unassembled WGS sequence"/>
</dbReference>
<evidence type="ECO:0000313" key="3">
    <source>
        <dbReference type="Proteomes" id="UP000051952"/>
    </source>
</evidence>
<protein>
    <submittedName>
        <fullName evidence="2">Membrane-associated protein, putative</fullName>
    </submittedName>
</protein>
<reference evidence="3" key="1">
    <citation type="submission" date="2015-09" db="EMBL/GenBank/DDBJ databases">
        <authorList>
            <consortium name="Pathogen Informatics"/>
        </authorList>
    </citation>
    <scope>NUCLEOTIDE SEQUENCE [LARGE SCALE GENOMIC DNA]</scope>
    <source>
        <strain evidence="3">Lake Konstanz</strain>
    </source>
</reference>
<dbReference type="EMBL" id="CYKH01001251">
    <property type="protein sequence ID" value="CUG86171.1"/>
    <property type="molecule type" value="Genomic_DNA"/>
</dbReference>
<gene>
    <name evidence="2" type="ORF">BSAL_00610</name>
</gene>
<accession>A0A0S4J471</accession>
<feature type="chain" id="PRO_5006621931" evidence="1">
    <location>
        <begin position="31"/>
        <end position="327"/>
    </location>
</feature>
<evidence type="ECO:0000313" key="2">
    <source>
        <dbReference type="EMBL" id="CUG86171.1"/>
    </source>
</evidence>
<feature type="signal peptide" evidence="1">
    <location>
        <begin position="1"/>
        <end position="30"/>
    </location>
</feature>
<name>A0A0S4J471_BODSA</name>
<dbReference type="VEuPathDB" id="TriTrypDB:BSAL_00610"/>
<dbReference type="AlphaFoldDB" id="A0A0S4J471"/>
<keyword evidence="3" id="KW-1185">Reference proteome</keyword>
<organism evidence="2 3">
    <name type="scientific">Bodo saltans</name>
    <name type="common">Flagellated protozoan</name>
    <dbReference type="NCBI Taxonomy" id="75058"/>
    <lineage>
        <taxon>Eukaryota</taxon>
        <taxon>Discoba</taxon>
        <taxon>Euglenozoa</taxon>
        <taxon>Kinetoplastea</taxon>
        <taxon>Metakinetoplastina</taxon>
        <taxon>Eubodonida</taxon>
        <taxon>Bodonidae</taxon>
        <taxon>Bodo</taxon>
    </lineage>
</organism>
<keyword evidence="1" id="KW-0732">Signal</keyword>
<evidence type="ECO:0000256" key="1">
    <source>
        <dbReference type="SAM" id="SignalP"/>
    </source>
</evidence>
<sequence length="327" mass="34029">MNFKSIPLMVKAFVAAVAVLVVVAASTAVAQQPEFVAGMLSTVPSGYALASLADLQSADFLNQYNSVGINYVQSFGSGFICCVVSVQEGYLSIGSSASYSSYITPFLNGVETCTSNTQPSGTTFGVPPFASGPYEGMWITNLTTKEQAGFLATGVTPTGAFSNCGLSGVATTAIFRVIPPKYIVQIVGTGAPVPSGFAVATLADLQSVDFQTSYNTAGGVVMAASPNNQNSYCCILSVSEGWVGYNDEVDSISPLGLYSEAFNAVECGYNQARQLVFIGTPFGGPNGGFVFRTFNASLVSSFGTFTRQNTSDCQSSPTTQTLLKSVV</sequence>